<dbReference type="SUPFAM" id="SSF56300">
    <property type="entry name" value="Metallo-dependent phosphatases"/>
    <property type="match status" value="1"/>
</dbReference>
<evidence type="ECO:0000313" key="1">
    <source>
        <dbReference type="EMBL" id="TSC92943.1"/>
    </source>
</evidence>
<sequence length="104" mass="11428">MNILFLGDITGKVGRQAVKEVLPELRKKHKLDFVFANAENLAGGRGVTAATIDEMLACGIDYFTSGNHVFHHDNFAEILNDDSLRILRPANYPEDVPGKGYVGL</sequence>
<dbReference type="PANTHER" id="PTHR36303">
    <property type="entry name" value="2',3'-CYCLIC-NUCLEOTIDE 2'-PHOSPHODIESTERASE"/>
    <property type="match status" value="1"/>
</dbReference>
<gene>
    <name evidence="1" type="ORF">Athens101428_776</name>
</gene>
<dbReference type="AlphaFoldDB" id="A0A554LJ88"/>
<reference evidence="1 2" key="1">
    <citation type="submission" date="2017-07" db="EMBL/GenBank/DDBJ databases">
        <title>Mechanisms for carbon and nitrogen cycling indicate functional differentiation within the Candidate Phyla Radiation.</title>
        <authorList>
            <person name="Danczak R.E."/>
            <person name="Johnston M.D."/>
            <person name="Kenah C."/>
            <person name="Slattery M."/>
            <person name="Wrighton K.C."/>
            <person name="Wilkins M.J."/>
        </authorList>
    </citation>
    <scope>NUCLEOTIDE SEQUENCE [LARGE SCALE GENOMIC DNA]</scope>
    <source>
        <strain evidence="1">Athens1014_28</strain>
    </source>
</reference>
<proteinExistence type="predicted"/>
<accession>A0A554LJ88</accession>
<name>A0A554LJ88_9BACT</name>
<dbReference type="Pfam" id="PF13277">
    <property type="entry name" value="YmdB"/>
    <property type="match status" value="1"/>
</dbReference>
<dbReference type="EMBL" id="VMGN01000058">
    <property type="protein sequence ID" value="TSC92943.1"/>
    <property type="molecule type" value="Genomic_DNA"/>
</dbReference>
<protein>
    <recommendedName>
        <fullName evidence="3">Metallophosphoesterase</fullName>
    </recommendedName>
</protein>
<evidence type="ECO:0008006" key="3">
    <source>
        <dbReference type="Google" id="ProtNLM"/>
    </source>
</evidence>
<dbReference type="Gene3D" id="3.60.21.10">
    <property type="match status" value="1"/>
</dbReference>
<dbReference type="PANTHER" id="PTHR36303:SF1">
    <property type="entry name" value="2',3'-CYCLIC-NUCLEOTIDE 2'-PHOSPHODIESTERASE"/>
    <property type="match status" value="1"/>
</dbReference>
<dbReference type="InterPro" id="IPR029052">
    <property type="entry name" value="Metallo-depent_PP-like"/>
</dbReference>
<comment type="caution">
    <text evidence="1">The sequence shown here is derived from an EMBL/GenBank/DDBJ whole genome shotgun (WGS) entry which is preliminary data.</text>
</comment>
<feature type="non-terminal residue" evidence="1">
    <location>
        <position position="104"/>
    </location>
</feature>
<dbReference type="GO" id="GO:0004113">
    <property type="term" value="F:2',3'-cyclic-nucleotide 3'-phosphodiesterase activity"/>
    <property type="evidence" value="ECO:0007669"/>
    <property type="project" value="TreeGrafter"/>
</dbReference>
<dbReference type="Proteomes" id="UP000316495">
    <property type="component" value="Unassembled WGS sequence"/>
</dbReference>
<dbReference type="InterPro" id="IPR005235">
    <property type="entry name" value="YmdB-like"/>
</dbReference>
<organism evidence="1 2">
    <name type="scientific">Candidatus Berkelbacteria bacterium Athens1014_28</name>
    <dbReference type="NCBI Taxonomy" id="2017145"/>
    <lineage>
        <taxon>Bacteria</taxon>
        <taxon>Candidatus Berkelbacteria</taxon>
    </lineage>
</organism>
<evidence type="ECO:0000313" key="2">
    <source>
        <dbReference type="Proteomes" id="UP000316495"/>
    </source>
</evidence>